<proteinExistence type="predicted"/>
<accession>A0AAV2ZD21</accession>
<feature type="compositionally biased region" description="Polar residues" evidence="1">
    <location>
        <begin position="184"/>
        <end position="206"/>
    </location>
</feature>
<comment type="caution">
    <text evidence="3">The sequence shown here is derived from an EMBL/GenBank/DDBJ whole genome shotgun (WGS) entry which is preliminary data.</text>
</comment>
<dbReference type="PANTHER" id="PTHR40861:SF1">
    <property type="entry name" value="PHOSPHATIDATE PHOSPHATASE APP1 CATALYTIC DOMAIN-CONTAINING PROTEIN"/>
    <property type="match status" value="1"/>
</dbReference>
<reference evidence="3" key="1">
    <citation type="submission" date="2022-11" db="EMBL/GenBank/DDBJ databases">
        <authorList>
            <person name="Morgan W.R."/>
            <person name="Tartar A."/>
        </authorList>
    </citation>
    <scope>NUCLEOTIDE SEQUENCE</scope>
    <source>
        <strain evidence="3">ARSEF 373</strain>
    </source>
</reference>
<dbReference type="InterPro" id="IPR019236">
    <property type="entry name" value="APP1_cat"/>
</dbReference>
<dbReference type="PANTHER" id="PTHR40861">
    <property type="entry name" value="DUF2183 DOMAIN-CONTAINING PROTEIN"/>
    <property type="match status" value="1"/>
</dbReference>
<evidence type="ECO:0000256" key="1">
    <source>
        <dbReference type="SAM" id="MobiDB-lite"/>
    </source>
</evidence>
<dbReference type="Proteomes" id="UP001146120">
    <property type="component" value="Unassembled WGS sequence"/>
</dbReference>
<dbReference type="EMBL" id="DAKRPA010000006">
    <property type="protein sequence ID" value="DBA04627.1"/>
    <property type="molecule type" value="Genomic_DNA"/>
</dbReference>
<dbReference type="GO" id="GO:0008195">
    <property type="term" value="F:phosphatidate phosphatase activity"/>
    <property type="evidence" value="ECO:0007669"/>
    <property type="project" value="InterPro"/>
</dbReference>
<dbReference type="Pfam" id="PF09949">
    <property type="entry name" value="APP1_cat"/>
    <property type="match status" value="1"/>
</dbReference>
<evidence type="ECO:0000313" key="4">
    <source>
        <dbReference type="Proteomes" id="UP001146120"/>
    </source>
</evidence>
<feature type="region of interest" description="Disordered" evidence="1">
    <location>
        <begin position="184"/>
        <end position="209"/>
    </location>
</feature>
<evidence type="ECO:0000313" key="3">
    <source>
        <dbReference type="EMBL" id="DBA04627.1"/>
    </source>
</evidence>
<organism evidence="3 4">
    <name type="scientific">Lagenidium giganteum</name>
    <dbReference type="NCBI Taxonomy" id="4803"/>
    <lineage>
        <taxon>Eukaryota</taxon>
        <taxon>Sar</taxon>
        <taxon>Stramenopiles</taxon>
        <taxon>Oomycota</taxon>
        <taxon>Peronosporomycetes</taxon>
        <taxon>Pythiales</taxon>
        <taxon>Pythiaceae</taxon>
    </lineage>
</organism>
<gene>
    <name evidence="3" type="ORF">N0F65_012210</name>
</gene>
<name>A0AAV2ZD21_9STRA</name>
<reference evidence="3" key="2">
    <citation type="journal article" date="2023" name="Microbiol Resour">
        <title>Decontamination and Annotation of the Draft Genome Sequence of the Oomycete Lagenidium giganteum ARSEF 373.</title>
        <authorList>
            <person name="Morgan W.R."/>
            <person name="Tartar A."/>
        </authorList>
    </citation>
    <scope>NUCLEOTIDE SEQUENCE</scope>
    <source>
        <strain evidence="3">ARSEF 373</strain>
    </source>
</reference>
<feature type="domain" description="Phosphatidate phosphatase APP1 catalytic" evidence="2">
    <location>
        <begin position="252"/>
        <end position="400"/>
    </location>
</feature>
<evidence type="ECO:0000259" key="2">
    <source>
        <dbReference type="Pfam" id="PF09949"/>
    </source>
</evidence>
<dbReference type="AlphaFoldDB" id="A0AAV2ZD21"/>
<sequence length="493" mass="54495">MVGGGLQRKWLGLKQRTEWRFRTLKDKNTAIVFSTEEHTEKEIHIKPQNRQSDDPMACHNVLARVSTTSLNNILGATAPNGSSLYCKTMTGFMLHSCAPTMREKILDVITKQRLGEISIANRAVIVRAIQRCLLSPLHTEKAVLRTAAYNVLLGTYGKDLSLLKELINTDDEDDDLAGTNCSTREAQQHRINSNEAVSSEDIASTDRTLEPPHSGDLSHLIYSNKNVTEVVRVMQHIAVEALKVTAEEPKLIKVVSDIDDTLFAGWLDRRYPVHVLYPGVTDLYARISRGLIAAGKGDKMPSITFLTARPRGWLSVGRYLTVQHLNSLGVPKPTVLNGSVRGLISSKRIASLKLDNFTRYVTLFPEFQFVFFGDSGQGDALLASRLVQMFPDQVLGAFIHDVTPGTKQTGDGQLKSFYQAQGIHFFNTYVGAAGAAHAKGLLSSKDVREVIDAAQAELENLSFVGPRAADLKKVRQQELRDDIAAVEQELKSM</sequence>
<protein>
    <recommendedName>
        <fullName evidence="2">Phosphatidate phosphatase APP1 catalytic domain-containing protein</fullName>
    </recommendedName>
</protein>
<keyword evidence="4" id="KW-1185">Reference proteome</keyword>